<dbReference type="SUPFAM" id="SSF51735">
    <property type="entry name" value="NAD(P)-binding Rossmann-fold domains"/>
    <property type="match status" value="1"/>
</dbReference>
<dbReference type="InterPro" id="IPR002347">
    <property type="entry name" value="SDR_fam"/>
</dbReference>
<evidence type="ECO:0000313" key="4">
    <source>
        <dbReference type="Proteomes" id="UP001652564"/>
    </source>
</evidence>
<evidence type="ECO:0000256" key="1">
    <source>
        <dbReference type="ARBA" id="ARBA00006484"/>
    </source>
</evidence>
<dbReference type="InterPro" id="IPR020904">
    <property type="entry name" value="Sc_DH/Rdtase_CS"/>
</dbReference>
<accession>A0ABT2ZSF4</accession>
<dbReference type="SMART" id="SM00822">
    <property type="entry name" value="PKS_KR"/>
    <property type="match status" value="1"/>
</dbReference>
<keyword evidence="4" id="KW-1185">Reference proteome</keyword>
<protein>
    <submittedName>
        <fullName evidence="3">3-oxoacyl-ACP reductase FabG</fullName>
    </submittedName>
</protein>
<gene>
    <name evidence="3" type="ORF">OEZ71_17420</name>
</gene>
<dbReference type="Pfam" id="PF13561">
    <property type="entry name" value="adh_short_C2"/>
    <property type="match status" value="1"/>
</dbReference>
<proteinExistence type="inferred from homology"/>
<comment type="similarity">
    <text evidence="1">Belongs to the short-chain dehydrogenases/reductases (SDR) family.</text>
</comment>
<feature type="domain" description="Ketoreductase" evidence="2">
    <location>
        <begin position="7"/>
        <end position="191"/>
    </location>
</feature>
<dbReference type="InterPro" id="IPR057326">
    <property type="entry name" value="KR_dom"/>
</dbReference>
<evidence type="ECO:0000259" key="2">
    <source>
        <dbReference type="SMART" id="SM00822"/>
    </source>
</evidence>
<evidence type="ECO:0000313" key="3">
    <source>
        <dbReference type="EMBL" id="MCV2874080.1"/>
    </source>
</evidence>
<dbReference type="PROSITE" id="PS00061">
    <property type="entry name" value="ADH_SHORT"/>
    <property type="match status" value="1"/>
</dbReference>
<dbReference type="InterPro" id="IPR036291">
    <property type="entry name" value="NAD(P)-bd_dom_sf"/>
</dbReference>
<dbReference type="PANTHER" id="PTHR42879:SF2">
    <property type="entry name" value="3-OXOACYL-[ACYL-CARRIER-PROTEIN] REDUCTASE FABG"/>
    <property type="match status" value="1"/>
</dbReference>
<comment type="caution">
    <text evidence="3">The sequence shown here is derived from an EMBL/GenBank/DDBJ whole genome shotgun (WGS) entry which is preliminary data.</text>
</comment>
<organism evidence="3 4">
    <name type="scientific">Albidovulum litorale</name>
    <dbReference type="NCBI Taxonomy" id="2984134"/>
    <lineage>
        <taxon>Bacteria</taxon>
        <taxon>Pseudomonadati</taxon>
        <taxon>Pseudomonadota</taxon>
        <taxon>Alphaproteobacteria</taxon>
        <taxon>Rhodobacterales</taxon>
        <taxon>Paracoccaceae</taxon>
        <taxon>Albidovulum</taxon>
    </lineage>
</organism>
<dbReference type="EMBL" id="JAOWKZ010000004">
    <property type="protein sequence ID" value="MCV2874080.1"/>
    <property type="molecule type" value="Genomic_DNA"/>
</dbReference>
<dbReference type="InterPro" id="IPR050259">
    <property type="entry name" value="SDR"/>
</dbReference>
<reference evidence="3 4" key="1">
    <citation type="submission" date="2022-10" db="EMBL/GenBank/DDBJ databases">
        <title>Defluviimonas sp. nov., isolated from ocean surface sediments.</title>
        <authorList>
            <person name="He W."/>
            <person name="Wang L."/>
            <person name="Zhang D.-F."/>
        </authorList>
    </citation>
    <scope>NUCLEOTIDE SEQUENCE [LARGE SCALE GENOMIC DNA]</scope>
    <source>
        <strain evidence="3 4">WL0050</strain>
    </source>
</reference>
<dbReference type="PRINTS" id="PR00080">
    <property type="entry name" value="SDRFAMILY"/>
</dbReference>
<dbReference type="PRINTS" id="PR00081">
    <property type="entry name" value="GDHRDH"/>
</dbReference>
<dbReference type="Gene3D" id="3.40.50.720">
    <property type="entry name" value="NAD(P)-binding Rossmann-like Domain"/>
    <property type="match status" value="1"/>
</dbReference>
<sequence length="249" mass="26278">MARFSNASVLITGAAGGLGQQLALDFAQEGAKVAINYFSSKDNAEETAARIAVGGGDAMTCRADISKSEEVEGMVERVIEQFGGIDILINNAGLSRDAAFLDMSEDDWDRVVDINLKGPFLVSQAVGRHMVSAGKGSIVNISATTAVVARAGNANYAASKAGLNMLTQVMALELGPHVNVNAVALGFVDSELVRKLFSPDEIAKAEDSVPLKRLTTYKETSEFVMMLASETAGFVTGHTIPFDGGRVMR</sequence>
<dbReference type="RefSeq" id="WP_263741332.1">
    <property type="nucleotide sequence ID" value="NZ_JAOWKZ010000004.1"/>
</dbReference>
<dbReference type="NCBIfam" id="NF005559">
    <property type="entry name" value="PRK07231.1"/>
    <property type="match status" value="1"/>
</dbReference>
<dbReference type="PANTHER" id="PTHR42879">
    <property type="entry name" value="3-OXOACYL-(ACYL-CARRIER-PROTEIN) REDUCTASE"/>
    <property type="match status" value="1"/>
</dbReference>
<dbReference type="Proteomes" id="UP001652564">
    <property type="component" value="Unassembled WGS sequence"/>
</dbReference>
<name>A0ABT2ZSF4_9RHOB</name>